<evidence type="ECO:0000313" key="1">
    <source>
        <dbReference type="EMBL" id="MFB9713959.1"/>
    </source>
</evidence>
<dbReference type="RefSeq" id="WP_345042381.1">
    <property type="nucleotide sequence ID" value="NZ_BAABED010000001.1"/>
</dbReference>
<proteinExistence type="predicted"/>
<organism evidence="1 2">
    <name type="scientific">Arthrobacter methylotrophus</name>
    <dbReference type="NCBI Taxonomy" id="121291"/>
    <lineage>
        <taxon>Bacteria</taxon>
        <taxon>Bacillati</taxon>
        <taxon>Actinomycetota</taxon>
        <taxon>Actinomycetes</taxon>
        <taxon>Micrococcales</taxon>
        <taxon>Micrococcaceae</taxon>
        <taxon>Arthrobacter</taxon>
    </lineage>
</organism>
<gene>
    <name evidence="1" type="ORF">ACFFPI_07295</name>
</gene>
<dbReference type="EMBL" id="JBHMBH010000019">
    <property type="protein sequence ID" value="MFB9713959.1"/>
    <property type="molecule type" value="Genomic_DNA"/>
</dbReference>
<sequence>MPPRLRPVNAETISRRLELRPDTVALGAAKVSYDRLGQDAETDGHTGLATEVFELATDLQDLIDTPEPRGLVASARMIQDMDGLVLRASDLRANVAGAYDRFDSHTAWATEAMEILIATVVKLEAADLELRTGTRAA</sequence>
<reference evidence="1 2" key="1">
    <citation type="submission" date="2024-09" db="EMBL/GenBank/DDBJ databases">
        <authorList>
            <person name="Sun Q."/>
            <person name="Mori K."/>
        </authorList>
    </citation>
    <scope>NUCLEOTIDE SEQUENCE [LARGE SCALE GENOMIC DNA]</scope>
    <source>
        <strain evidence="1 2">JCM 13519</strain>
    </source>
</reference>
<name>A0ABV5UR75_9MICC</name>
<protein>
    <submittedName>
        <fullName evidence="1">Uncharacterized protein</fullName>
    </submittedName>
</protein>
<evidence type="ECO:0000313" key="2">
    <source>
        <dbReference type="Proteomes" id="UP001589536"/>
    </source>
</evidence>
<accession>A0ABV5UR75</accession>
<dbReference type="Proteomes" id="UP001589536">
    <property type="component" value="Unassembled WGS sequence"/>
</dbReference>
<comment type="caution">
    <text evidence="1">The sequence shown here is derived from an EMBL/GenBank/DDBJ whole genome shotgun (WGS) entry which is preliminary data.</text>
</comment>
<keyword evidence="2" id="KW-1185">Reference proteome</keyword>